<reference evidence="6" key="1">
    <citation type="submission" date="2018-05" db="EMBL/GenBank/DDBJ databases">
        <authorList>
            <person name="Lanie J.A."/>
            <person name="Ng W.-L."/>
            <person name="Kazmierczak K.M."/>
            <person name="Andrzejewski T.M."/>
            <person name="Davidsen T.M."/>
            <person name="Wayne K.J."/>
            <person name="Tettelin H."/>
            <person name="Glass J.I."/>
            <person name="Rusch D."/>
            <person name="Podicherti R."/>
            <person name="Tsui H.-C.T."/>
            <person name="Winkler M.E."/>
        </authorList>
    </citation>
    <scope>NUCLEOTIDE SEQUENCE</scope>
</reference>
<accession>A0A382HSS8</accession>
<dbReference type="EMBL" id="UINC01063077">
    <property type="protein sequence ID" value="SVB90320.1"/>
    <property type="molecule type" value="Genomic_DNA"/>
</dbReference>
<feature type="non-terminal residue" evidence="6">
    <location>
        <position position="377"/>
    </location>
</feature>
<dbReference type="InterPro" id="IPR039424">
    <property type="entry name" value="SBP_5"/>
</dbReference>
<dbReference type="GO" id="GO:0015833">
    <property type="term" value="P:peptide transport"/>
    <property type="evidence" value="ECO:0007669"/>
    <property type="project" value="TreeGrafter"/>
</dbReference>
<evidence type="ECO:0000313" key="6">
    <source>
        <dbReference type="EMBL" id="SVB90320.1"/>
    </source>
</evidence>
<dbReference type="InterPro" id="IPR000914">
    <property type="entry name" value="SBP_5_dom"/>
</dbReference>
<dbReference type="AlphaFoldDB" id="A0A382HSS8"/>
<evidence type="ECO:0000259" key="5">
    <source>
        <dbReference type="Pfam" id="PF00496"/>
    </source>
</evidence>
<dbReference type="Gene3D" id="3.90.76.10">
    <property type="entry name" value="Dipeptide-binding Protein, Domain 1"/>
    <property type="match status" value="1"/>
</dbReference>
<feature type="domain" description="Solute-binding protein family 5" evidence="5">
    <location>
        <begin position="112"/>
        <end position="377"/>
    </location>
</feature>
<keyword evidence="3" id="KW-0813">Transport</keyword>
<dbReference type="SUPFAM" id="SSF53850">
    <property type="entry name" value="Periplasmic binding protein-like II"/>
    <property type="match status" value="1"/>
</dbReference>
<evidence type="ECO:0000256" key="3">
    <source>
        <dbReference type="ARBA" id="ARBA00022448"/>
    </source>
</evidence>
<name>A0A382HSS8_9ZZZZ</name>
<dbReference type="Gene3D" id="3.40.190.10">
    <property type="entry name" value="Periplasmic binding protein-like II"/>
    <property type="match status" value="1"/>
</dbReference>
<comment type="similarity">
    <text evidence="2">Belongs to the bacterial solute-binding protein 5 family.</text>
</comment>
<protein>
    <recommendedName>
        <fullName evidence="5">Solute-binding protein family 5 domain-containing protein</fullName>
    </recommendedName>
</protein>
<dbReference type="PANTHER" id="PTHR30290">
    <property type="entry name" value="PERIPLASMIC BINDING COMPONENT OF ABC TRANSPORTER"/>
    <property type="match status" value="1"/>
</dbReference>
<dbReference type="Gene3D" id="3.10.105.10">
    <property type="entry name" value="Dipeptide-binding Protein, Domain 3"/>
    <property type="match status" value="1"/>
</dbReference>
<gene>
    <name evidence="6" type="ORF">METZ01_LOCUS243174</name>
</gene>
<keyword evidence="4" id="KW-0732">Signal</keyword>
<dbReference type="GO" id="GO:0030313">
    <property type="term" value="C:cell envelope"/>
    <property type="evidence" value="ECO:0007669"/>
    <property type="project" value="UniProtKB-SubCell"/>
</dbReference>
<evidence type="ECO:0000256" key="2">
    <source>
        <dbReference type="ARBA" id="ARBA00005695"/>
    </source>
</evidence>
<dbReference type="Pfam" id="PF00496">
    <property type="entry name" value="SBP_bac_5"/>
    <property type="match status" value="1"/>
</dbReference>
<organism evidence="6">
    <name type="scientific">marine metagenome</name>
    <dbReference type="NCBI Taxonomy" id="408172"/>
    <lineage>
        <taxon>unclassified sequences</taxon>
        <taxon>metagenomes</taxon>
        <taxon>ecological metagenomes</taxon>
    </lineage>
</organism>
<dbReference type="GO" id="GO:1904680">
    <property type="term" value="F:peptide transmembrane transporter activity"/>
    <property type="evidence" value="ECO:0007669"/>
    <property type="project" value="TreeGrafter"/>
</dbReference>
<dbReference type="PANTHER" id="PTHR30290:SF10">
    <property type="entry name" value="PERIPLASMIC OLIGOPEPTIDE-BINDING PROTEIN-RELATED"/>
    <property type="match status" value="1"/>
</dbReference>
<sequence length="377" mass="42987">MLRILGFSSNNHLFSSYMHHLSRILLLLTIWLSAAYTAVLVTAEDQTPQSERIVNSIGVTLPSGAAPLSEQNVRTFQLDHTYMEWFRTIYKGTYGHRIIAEPLIRFDKDFNLIPAAASSWEARPDGLAWYFYLRDDLEFSDGRPLTAHDYVYTFRRGADPDNAYDVEWYYRPIKNWSNVVAGKMPLDSLGAYAVDDYTLLVETEDPCAYLPDLLVDSWVSPRQAIEKYGDTWSTSEKTSISSGPFYLAEWTKADRIVLKANPKYHGLARPYLETLIAKLHNASTPPPMLASYEAEEVDHVIITNHAELARIKTDPVLRNELHSYTDFATYYLTMDTYNPPFNNLKVRQAFSHAIDREAICRSALDGFAIPAYSMLPP</sequence>
<evidence type="ECO:0000256" key="4">
    <source>
        <dbReference type="ARBA" id="ARBA00022729"/>
    </source>
</evidence>
<proteinExistence type="inferred from homology"/>
<comment type="subcellular location">
    <subcellularLocation>
        <location evidence="1">Cell envelope</location>
    </subcellularLocation>
</comment>
<evidence type="ECO:0000256" key="1">
    <source>
        <dbReference type="ARBA" id="ARBA00004196"/>
    </source>
</evidence>